<evidence type="ECO:0000313" key="3">
    <source>
        <dbReference type="EMBL" id="MBD3863916.1"/>
    </source>
</evidence>
<dbReference type="Proteomes" id="UP000627521">
    <property type="component" value="Unassembled WGS sequence"/>
</dbReference>
<feature type="domain" description="M23ase beta-sheet core" evidence="2">
    <location>
        <begin position="48"/>
        <end position="116"/>
    </location>
</feature>
<accession>A0ABR8LUR0</accession>
<dbReference type="RefSeq" id="WP_191099882.1">
    <property type="nucleotide sequence ID" value="NZ_JACXXF010000004.1"/>
</dbReference>
<keyword evidence="4" id="KW-1185">Reference proteome</keyword>
<dbReference type="Pfam" id="PF01551">
    <property type="entry name" value="Peptidase_M23"/>
    <property type="match status" value="2"/>
</dbReference>
<dbReference type="SUPFAM" id="SSF51261">
    <property type="entry name" value="Duplicated hybrid motif"/>
    <property type="match status" value="1"/>
</dbReference>
<keyword evidence="1" id="KW-0732">Signal</keyword>
<dbReference type="PANTHER" id="PTHR21666:SF289">
    <property type="entry name" value="L-ALA--D-GLU ENDOPEPTIDASE"/>
    <property type="match status" value="1"/>
</dbReference>
<organism evidence="3 4">
    <name type="scientific">Olleya marilimosa</name>
    <dbReference type="NCBI Taxonomy" id="272164"/>
    <lineage>
        <taxon>Bacteria</taxon>
        <taxon>Pseudomonadati</taxon>
        <taxon>Bacteroidota</taxon>
        <taxon>Flavobacteriia</taxon>
        <taxon>Flavobacteriales</taxon>
        <taxon>Flavobacteriaceae</taxon>
    </lineage>
</organism>
<feature type="domain" description="M23ase beta-sheet core" evidence="2">
    <location>
        <begin position="135"/>
        <end position="169"/>
    </location>
</feature>
<dbReference type="CDD" id="cd12797">
    <property type="entry name" value="M23_peptidase"/>
    <property type="match status" value="1"/>
</dbReference>
<name>A0ABR8LUR0_9FLAO</name>
<reference evidence="3 4" key="1">
    <citation type="submission" date="2020-09" db="EMBL/GenBank/DDBJ databases">
        <title>Bacillus nautilus sp. nov., Chryseoglobus crepusculi sp. nov, and Psychrobacter noctis sp. nov., isolated from deep-sea sponges from the equatorial Atlantic.</title>
        <authorList>
            <person name="Stennett H.L."/>
            <person name="Williams S.E."/>
        </authorList>
    </citation>
    <scope>NUCLEOTIDE SEQUENCE [LARGE SCALE GENOMIC DNA]</scope>
    <source>
        <strain evidence="3 4">28M-24</strain>
    </source>
</reference>
<dbReference type="InterPro" id="IPR050570">
    <property type="entry name" value="Cell_wall_metabolism_enzyme"/>
</dbReference>
<dbReference type="PANTHER" id="PTHR21666">
    <property type="entry name" value="PEPTIDASE-RELATED"/>
    <property type="match status" value="1"/>
</dbReference>
<comment type="caution">
    <text evidence="3">The sequence shown here is derived from an EMBL/GenBank/DDBJ whole genome shotgun (WGS) entry which is preliminary data.</text>
</comment>
<proteinExistence type="predicted"/>
<evidence type="ECO:0000313" key="4">
    <source>
        <dbReference type="Proteomes" id="UP000627521"/>
    </source>
</evidence>
<sequence>MRHILFLFVFFTTFSIAQNIYPQDYFRSPLDIELVLSGTFAELRSNHFHSGLDIKTKQREGLSVYATASGYISRIKISHYGYGKAIYITHPNGYVTVHGHLQRFSDKVEAYVKKHQYEKESFEIELFPDINDLIVTKGEVFAYTGNTGGSGGPHLHFEIRDNQERPINPLLFGLKVKDTKKPIVKSVYAYPINELSHVNGSNLKQKLRVIPQQNGDYKVEDLTAYGKIGFAINTIDQQDLAANKNGVYKIETFYNGAQNFTIDFKKFSFDETKHLNRLIDYKHYKDEKERLQKLYLDTNNPLSLYKEKIDDGYLVIYDTVSNVYKVKISDFEGNETNIDINIKGVEKQPNDVASNFTSPYYIKSSEAMVLEDQNIKVEFPKETFYDDFFIDFKVSGDTLKLHENNLASKKYFTINYDVSHYNPEDLKQVYIARLVGWNNFLSYSSTQRKDNTLFTRTKNLGTYCLARDTVNPTITPVSFKDGQWLSKYRFLKVKIDDEHTGISNYRATLNGQWILMEYDYKKKTLTYDFNDKVVTDTKNNLKIIVTDNVGNSTTFEASFFRK</sequence>
<evidence type="ECO:0000256" key="1">
    <source>
        <dbReference type="ARBA" id="ARBA00022729"/>
    </source>
</evidence>
<dbReference type="EMBL" id="JACXXH010000005">
    <property type="protein sequence ID" value="MBD3863916.1"/>
    <property type="molecule type" value="Genomic_DNA"/>
</dbReference>
<evidence type="ECO:0000259" key="2">
    <source>
        <dbReference type="Pfam" id="PF01551"/>
    </source>
</evidence>
<dbReference type="InterPro" id="IPR016047">
    <property type="entry name" value="M23ase_b-sheet_dom"/>
</dbReference>
<dbReference type="InterPro" id="IPR011055">
    <property type="entry name" value="Dup_hybrid_motif"/>
</dbReference>
<gene>
    <name evidence="3" type="ORF">IEG06_10675</name>
</gene>
<dbReference type="Gene3D" id="2.70.70.10">
    <property type="entry name" value="Glucose Permease (Domain IIA)"/>
    <property type="match status" value="1"/>
</dbReference>
<protein>
    <submittedName>
        <fullName evidence="3">M23 family metallopeptidase</fullName>
    </submittedName>
</protein>